<accession>A0A1M5AC11</accession>
<evidence type="ECO:0000313" key="8">
    <source>
        <dbReference type="EMBL" id="SHF27789.1"/>
    </source>
</evidence>
<dbReference type="SFLD" id="SFLDG01072">
    <property type="entry name" value="dehydrogenase_like"/>
    <property type="match status" value="1"/>
</dbReference>
<evidence type="ECO:0000256" key="3">
    <source>
        <dbReference type="ARBA" id="ARBA00022691"/>
    </source>
</evidence>
<dbReference type="RefSeq" id="WP_073156889.1">
    <property type="nucleotide sequence ID" value="NZ_FQVL01000013.1"/>
</dbReference>
<sequence length="376" mass="43329">MKLFSTNFIIKIAGACNLNCSYCYMYNMGDTSYLAKSKVMDRKIAITTLEKIFSYTQRHSVKQIALILHGGEPLLVGRKWMRWFMDQARQLAPKKLKIRWSIQTNATLLDEEWFALFKEYNISCGISFDGPEEWHDRYRVDHAGRGSYAKVRKAIERLAELGDDAPNWGVLVVANPKHTGVVVLQHLIDLGVKNIDFLWPDYHHDVMPPWAEGSLGKYFKDLFDAWYDQENEVQIRWFSNAIRLLLSGETALDSLGPQKLTELVIETDGSIEPIDALRTCQDHMTRLGLNVLTHEIDDLYQTELFQMCLHNEKLLSKTCLNCDLYEACGAGYMPHRWSKANGFRNPSVHCTDLYATLNHIRKRIINELDQVGVKYS</sequence>
<reference evidence="8 9" key="1">
    <citation type="submission" date="2016-11" db="EMBL/GenBank/DDBJ databases">
        <authorList>
            <person name="Jaros S."/>
            <person name="Januszkiewicz K."/>
            <person name="Wedrychowicz H."/>
        </authorList>
    </citation>
    <scope>NUCLEOTIDE SEQUENCE [LARGE SCALE GENOMIC DNA]</scope>
    <source>
        <strain evidence="8 9">DSM 44666</strain>
    </source>
</reference>
<dbReference type="PANTHER" id="PTHR43273">
    <property type="entry name" value="ANAEROBIC SULFATASE-MATURATING ENZYME HOMOLOG ASLB-RELATED"/>
    <property type="match status" value="1"/>
</dbReference>
<keyword evidence="3" id="KW-0949">S-adenosyl-L-methionine</keyword>
<evidence type="ECO:0000259" key="7">
    <source>
        <dbReference type="Pfam" id="PF04055"/>
    </source>
</evidence>
<dbReference type="InterPro" id="IPR007197">
    <property type="entry name" value="rSAM"/>
</dbReference>
<feature type="domain" description="Radical SAM core" evidence="7">
    <location>
        <begin position="11"/>
        <end position="162"/>
    </location>
</feature>
<dbReference type="InterPro" id="IPR023867">
    <property type="entry name" value="Sulphatase_maturase_rSAM"/>
</dbReference>
<dbReference type="AlphaFoldDB" id="A0A1M5AC11"/>
<gene>
    <name evidence="8" type="ORF">SAMN05444392_11322</name>
</gene>
<dbReference type="Pfam" id="PF04055">
    <property type="entry name" value="Radical_SAM"/>
    <property type="match status" value="1"/>
</dbReference>
<dbReference type="SFLD" id="SFLDS00029">
    <property type="entry name" value="Radical_SAM"/>
    <property type="match status" value="1"/>
</dbReference>
<dbReference type="OrthoDB" id="9808591at2"/>
<keyword evidence="6" id="KW-0411">Iron-sulfur</keyword>
<dbReference type="GO" id="GO:0051539">
    <property type="term" value="F:4 iron, 4 sulfur cluster binding"/>
    <property type="evidence" value="ECO:0007669"/>
    <property type="project" value="UniProtKB-KW"/>
</dbReference>
<evidence type="ECO:0000256" key="5">
    <source>
        <dbReference type="ARBA" id="ARBA00023004"/>
    </source>
</evidence>
<keyword evidence="4" id="KW-0479">Metal-binding</keyword>
<dbReference type="STRING" id="112248.SAMN05444392_11322"/>
<dbReference type="SFLD" id="SFLDG01384">
    <property type="entry name" value="thioether_bond_formation_requi"/>
    <property type="match status" value="1"/>
</dbReference>
<dbReference type="SUPFAM" id="SSF102114">
    <property type="entry name" value="Radical SAM enzymes"/>
    <property type="match status" value="1"/>
</dbReference>
<dbReference type="CDD" id="cd01335">
    <property type="entry name" value="Radical_SAM"/>
    <property type="match status" value="1"/>
</dbReference>
<protein>
    <recommendedName>
        <fullName evidence="7">Radical SAM core domain-containing protein</fullName>
    </recommendedName>
</protein>
<dbReference type="PROSITE" id="PS01305">
    <property type="entry name" value="MOAA_NIFB_PQQE"/>
    <property type="match status" value="1"/>
</dbReference>
<proteinExistence type="predicted"/>
<dbReference type="GO" id="GO:0016491">
    <property type="term" value="F:oxidoreductase activity"/>
    <property type="evidence" value="ECO:0007669"/>
    <property type="project" value="InterPro"/>
</dbReference>
<keyword evidence="5" id="KW-0408">Iron</keyword>
<evidence type="ECO:0000313" key="9">
    <source>
        <dbReference type="Proteomes" id="UP000184476"/>
    </source>
</evidence>
<dbReference type="EMBL" id="FQVL01000013">
    <property type="protein sequence ID" value="SHF27789.1"/>
    <property type="molecule type" value="Genomic_DNA"/>
</dbReference>
<dbReference type="InterPro" id="IPR000385">
    <property type="entry name" value="MoaA_NifB_PqqE_Fe-S-bd_CS"/>
</dbReference>
<organism evidence="8 9">
    <name type="scientific">Seinonella peptonophila</name>
    <dbReference type="NCBI Taxonomy" id="112248"/>
    <lineage>
        <taxon>Bacteria</taxon>
        <taxon>Bacillati</taxon>
        <taxon>Bacillota</taxon>
        <taxon>Bacilli</taxon>
        <taxon>Bacillales</taxon>
        <taxon>Thermoactinomycetaceae</taxon>
        <taxon>Seinonella</taxon>
    </lineage>
</organism>
<dbReference type="InterPro" id="IPR058240">
    <property type="entry name" value="rSAM_sf"/>
</dbReference>
<dbReference type="SFLD" id="SFLDG01386">
    <property type="entry name" value="main_SPASM_domain-containing"/>
    <property type="match status" value="1"/>
</dbReference>
<evidence type="ECO:0000256" key="2">
    <source>
        <dbReference type="ARBA" id="ARBA00022485"/>
    </source>
</evidence>
<name>A0A1M5AC11_9BACL</name>
<evidence type="ECO:0000256" key="6">
    <source>
        <dbReference type="ARBA" id="ARBA00023014"/>
    </source>
</evidence>
<dbReference type="GO" id="GO:0046872">
    <property type="term" value="F:metal ion binding"/>
    <property type="evidence" value="ECO:0007669"/>
    <property type="project" value="UniProtKB-KW"/>
</dbReference>
<evidence type="ECO:0000256" key="4">
    <source>
        <dbReference type="ARBA" id="ARBA00022723"/>
    </source>
</evidence>
<keyword evidence="2" id="KW-0004">4Fe-4S</keyword>
<dbReference type="Gene3D" id="3.20.20.70">
    <property type="entry name" value="Aldolase class I"/>
    <property type="match status" value="1"/>
</dbReference>
<comment type="cofactor">
    <cofactor evidence="1">
        <name>[4Fe-4S] cluster</name>
        <dbReference type="ChEBI" id="CHEBI:49883"/>
    </cofactor>
</comment>
<dbReference type="Proteomes" id="UP000184476">
    <property type="component" value="Unassembled WGS sequence"/>
</dbReference>
<dbReference type="PANTHER" id="PTHR43273:SF8">
    <property type="entry name" value="RADICAL SAM DOMAIN PROTEIN"/>
    <property type="match status" value="1"/>
</dbReference>
<dbReference type="InterPro" id="IPR013785">
    <property type="entry name" value="Aldolase_TIM"/>
</dbReference>
<dbReference type="SFLD" id="SFLDG01067">
    <property type="entry name" value="SPASM/twitch_domain_containing"/>
    <property type="match status" value="1"/>
</dbReference>
<keyword evidence="9" id="KW-1185">Reference proteome</keyword>
<evidence type="ECO:0000256" key="1">
    <source>
        <dbReference type="ARBA" id="ARBA00001966"/>
    </source>
</evidence>